<evidence type="ECO:0000313" key="7">
    <source>
        <dbReference type="EMBL" id="ODQ77290.1"/>
    </source>
</evidence>
<feature type="transmembrane region" description="Helical" evidence="6">
    <location>
        <begin position="127"/>
        <end position="149"/>
    </location>
</feature>
<dbReference type="PANTHER" id="PTHR30249">
    <property type="entry name" value="PUTATIVE SEROTONIN TRANSPORTER"/>
    <property type="match status" value="1"/>
</dbReference>
<dbReference type="InterPro" id="IPR002495">
    <property type="entry name" value="Glyco_trans_8"/>
</dbReference>
<feature type="transmembrane region" description="Helical" evidence="6">
    <location>
        <begin position="383"/>
        <end position="402"/>
    </location>
</feature>
<dbReference type="Pfam" id="PF01501">
    <property type="entry name" value="Glyco_transf_8"/>
    <property type="match status" value="1"/>
</dbReference>
<protein>
    <submittedName>
        <fullName evidence="7">Glycosyltransferase family 8 protein</fullName>
    </submittedName>
</protein>
<keyword evidence="8" id="KW-1185">Reference proteome</keyword>
<gene>
    <name evidence="7" type="ORF">BABINDRAFT_10197</name>
</gene>
<feature type="transmembrane region" description="Helical" evidence="6">
    <location>
        <begin position="409"/>
        <end position="428"/>
    </location>
</feature>
<proteinExistence type="predicted"/>
<evidence type="ECO:0000256" key="2">
    <source>
        <dbReference type="ARBA" id="ARBA00022692"/>
    </source>
</evidence>
<dbReference type="GO" id="GO:0016020">
    <property type="term" value="C:membrane"/>
    <property type="evidence" value="ECO:0007669"/>
    <property type="project" value="UniProtKB-SubCell"/>
</dbReference>
<evidence type="ECO:0000256" key="6">
    <source>
        <dbReference type="SAM" id="Phobius"/>
    </source>
</evidence>
<feature type="compositionally biased region" description="Basic and acidic residues" evidence="5">
    <location>
        <begin position="160"/>
        <end position="172"/>
    </location>
</feature>
<dbReference type="EMBL" id="KV454441">
    <property type="protein sequence ID" value="ODQ77290.1"/>
    <property type="molecule type" value="Genomic_DNA"/>
</dbReference>
<dbReference type="SUPFAM" id="SSF53448">
    <property type="entry name" value="Nucleotide-diphospho-sugar transferases"/>
    <property type="match status" value="1"/>
</dbReference>
<dbReference type="InterPro" id="IPR029044">
    <property type="entry name" value="Nucleotide-diphossugar_trans"/>
</dbReference>
<organism evidence="7 8">
    <name type="scientific">Babjeviella inositovora NRRL Y-12698</name>
    <dbReference type="NCBI Taxonomy" id="984486"/>
    <lineage>
        <taxon>Eukaryota</taxon>
        <taxon>Fungi</taxon>
        <taxon>Dikarya</taxon>
        <taxon>Ascomycota</taxon>
        <taxon>Saccharomycotina</taxon>
        <taxon>Pichiomycetes</taxon>
        <taxon>Serinales incertae sedis</taxon>
        <taxon>Babjeviella</taxon>
    </lineage>
</organism>
<feature type="transmembrane region" description="Helical" evidence="6">
    <location>
        <begin position="325"/>
        <end position="343"/>
    </location>
</feature>
<dbReference type="CDD" id="cd02537">
    <property type="entry name" value="GT8_Glycogenin"/>
    <property type="match status" value="1"/>
</dbReference>
<sequence>MPRSWQPKEILWGIHLGVSLSLPHILYSYVYVPLGVIAILAILYGIHQLLTSVIHFVFPASVLALLIHFTGLCFSSRFLGKQRTAKYLKLLDVPAGWALRWINIFFTPSFITLPLSDKVSVKEALTIAGVFVFGYLVMSIVCAYTLVGLQRLTGRSRKDGVVRAEELHRPDDVPLDELPLGSETESGRTSPELDSSSNLFIPSVDETPADSTTDLLPPPKTANSSNPRNPGVGLDQNTSSGICERETYLDMQQKHYRNSSDTTKLVATFITAHFDWFVYGFLFLIGIPIYYVLDYAMPIQLATGVLFFFAALLPPPRFRQFVHPILLSISCCLLVFYILSLMTPKPHHHSFIETIKMYKTGRNYLYLFNPQSFSGKLPGAGDVLTSLMDVSIVALSVPMFTYRGDLRRHAVILIPPLVITICGSFFAYPPLCYQLGISPARSLAFTGRSVTLALGTPLVTSLDGSIPLMAVTTILSGIIGVLTGPLFMKAIRIGKDDYVTRGITLGTNCGAVATAWLMTVDPRAAAMSSISFVLFGVGMVVLGAIPSVAALLALTPTLLNMTVLTDTKITATRVWTTLITNTDYLPGLLALDYSLKRVGSKYPLVALYTDTFTEDGHHELDVRQIPKLRIRYLLPTALKDYTNDVRFYDCWSKLQPFLLVQFDMVVQLDSDMVVLQNMDELFDIELSKNSVFAASHACVCNPYNKSHYPRNWTHDNCAYSDPRTNQVGNSAICVGPLASAGLGICNGGLQVVKPSQETYNKIIQAISKPSKTENYDFADQSLLSDVFNHQWLGLSYVYNALKTLPQIHSEIWDVSKVKNVHYILAPKPWDLASDPMNGTYQGDGTTSENGKWESFVDDTDTFKYWFEINNERVLREREPERRTTGSKHTL</sequence>
<evidence type="ECO:0000256" key="1">
    <source>
        <dbReference type="ARBA" id="ARBA00004141"/>
    </source>
</evidence>
<dbReference type="Gene3D" id="3.90.550.10">
    <property type="entry name" value="Spore Coat Polysaccharide Biosynthesis Protein SpsA, Chain A"/>
    <property type="match status" value="1"/>
</dbReference>
<evidence type="ECO:0000256" key="3">
    <source>
        <dbReference type="ARBA" id="ARBA00022989"/>
    </source>
</evidence>
<dbReference type="GO" id="GO:0016757">
    <property type="term" value="F:glycosyltransferase activity"/>
    <property type="evidence" value="ECO:0007669"/>
    <property type="project" value="InterPro"/>
</dbReference>
<accession>A0A1E3QI28</accession>
<dbReference type="GeneID" id="30144556"/>
<keyword evidence="4 6" id="KW-0472">Membrane</keyword>
<dbReference type="STRING" id="984486.A0A1E3QI28"/>
<feature type="transmembrane region" description="Helical" evidence="6">
    <location>
        <begin position="466"/>
        <end position="487"/>
    </location>
</feature>
<feature type="compositionally biased region" description="Polar residues" evidence="5">
    <location>
        <begin position="183"/>
        <end position="200"/>
    </location>
</feature>
<dbReference type="RefSeq" id="XP_018982618.1">
    <property type="nucleotide sequence ID" value="XM_019126702.1"/>
</dbReference>
<dbReference type="AlphaFoldDB" id="A0A1E3QI28"/>
<feature type="transmembrane region" description="Helical" evidence="6">
    <location>
        <begin position="95"/>
        <end position="115"/>
    </location>
</feature>
<feature type="transmembrane region" description="Helical" evidence="6">
    <location>
        <begin position="295"/>
        <end position="313"/>
    </location>
</feature>
<dbReference type="Pfam" id="PF04172">
    <property type="entry name" value="LrgB"/>
    <property type="match status" value="1"/>
</dbReference>
<dbReference type="Proteomes" id="UP000094336">
    <property type="component" value="Unassembled WGS sequence"/>
</dbReference>
<evidence type="ECO:0000256" key="5">
    <source>
        <dbReference type="SAM" id="MobiDB-lite"/>
    </source>
</evidence>
<name>A0A1E3QI28_9ASCO</name>
<comment type="subcellular location">
    <subcellularLocation>
        <location evidence="1">Membrane</location>
        <topology evidence="1">Multi-pass membrane protein</topology>
    </subcellularLocation>
</comment>
<dbReference type="InterPro" id="IPR007300">
    <property type="entry name" value="CidB/LrgB"/>
</dbReference>
<reference evidence="8" key="1">
    <citation type="submission" date="2016-05" db="EMBL/GenBank/DDBJ databases">
        <title>Comparative genomics of biotechnologically important yeasts.</title>
        <authorList>
            <consortium name="DOE Joint Genome Institute"/>
            <person name="Riley R."/>
            <person name="Haridas S."/>
            <person name="Wolfe K.H."/>
            <person name="Lopes M.R."/>
            <person name="Hittinger C.T."/>
            <person name="Goker M."/>
            <person name="Salamov A."/>
            <person name="Wisecaver J."/>
            <person name="Long T.M."/>
            <person name="Aerts A.L."/>
            <person name="Barry K."/>
            <person name="Choi C."/>
            <person name="Clum A."/>
            <person name="Coughlan A.Y."/>
            <person name="Deshpande S."/>
            <person name="Douglass A.P."/>
            <person name="Hanson S.J."/>
            <person name="Klenk H.-P."/>
            <person name="Labutti K."/>
            <person name="Lapidus A."/>
            <person name="Lindquist E."/>
            <person name="Lipzen A."/>
            <person name="Meier-Kolthoff J.P."/>
            <person name="Ohm R.A."/>
            <person name="Otillar R.P."/>
            <person name="Pangilinan J."/>
            <person name="Peng Y."/>
            <person name="Rokas A."/>
            <person name="Rosa C.A."/>
            <person name="Scheuner C."/>
            <person name="Sibirny A.A."/>
            <person name="Slot J.C."/>
            <person name="Stielow J.B."/>
            <person name="Sun H."/>
            <person name="Kurtzman C.P."/>
            <person name="Blackwell M."/>
            <person name="Grigoriev I.V."/>
            <person name="Jeffries T.W."/>
        </authorList>
    </citation>
    <scope>NUCLEOTIDE SEQUENCE [LARGE SCALE GENOMIC DNA]</scope>
    <source>
        <strain evidence="8">NRRL Y-12698</strain>
    </source>
</reference>
<feature type="transmembrane region" description="Helical" evidence="6">
    <location>
        <begin position="53"/>
        <end position="74"/>
    </location>
</feature>
<dbReference type="OrthoDB" id="2014201at2759"/>
<feature type="transmembrane region" description="Helical" evidence="6">
    <location>
        <begin position="530"/>
        <end position="554"/>
    </location>
</feature>
<keyword evidence="2 6" id="KW-0812">Transmembrane</keyword>
<feature type="transmembrane region" description="Helical" evidence="6">
    <location>
        <begin position="265"/>
        <end position="289"/>
    </location>
</feature>
<keyword evidence="7" id="KW-0808">Transferase</keyword>
<keyword evidence="3 6" id="KW-1133">Transmembrane helix</keyword>
<dbReference type="PANTHER" id="PTHR30249:SF0">
    <property type="entry name" value="PLASTIDAL GLYCOLATE_GLYCERATE TRANSLOCATOR 1, CHLOROPLASTIC"/>
    <property type="match status" value="1"/>
</dbReference>
<evidence type="ECO:0000313" key="8">
    <source>
        <dbReference type="Proteomes" id="UP000094336"/>
    </source>
</evidence>
<feature type="transmembrane region" description="Helical" evidence="6">
    <location>
        <begin position="26"/>
        <end position="47"/>
    </location>
</feature>
<feature type="region of interest" description="Disordered" evidence="5">
    <location>
        <begin position="160"/>
        <end position="239"/>
    </location>
</feature>
<evidence type="ECO:0000256" key="4">
    <source>
        <dbReference type="ARBA" id="ARBA00023136"/>
    </source>
</evidence>